<dbReference type="RefSeq" id="WP_209525067.1">
    <property type="nucleotide sequence ID" value="NZ_JAEEGA010000002.1"/>
</dbReference>
<evidence type="ECO:0000313" key="2">
    <source>
        <dbReference type="EMBL" id="MBP1040174.1"/>
    </source>
</evidence>
<dbReference type="Proteomes" id="UP000674938">
    <property type="component" value="Unassembled WGS sequence"/>
</dbReference>
<feature type="compositionally biased region" description="Polar residues" evidence="1">
    <location>
        <begin position="14"/>
        <end position="23"/>
    </location>
</feature>
<reference evidence="2" key="1">
    <citation type="submission" date="2020-12" db="EMBL/GenBank/DDBJ databases">
        <title>Vagococcus allomyrinae sp. nov. and Enterococcus lavae sp. nov., isolated from the larvae of Allomyrina dichotoma.</title>
        <authorList>
            <person name="Lee S.D."/>
        </authorList>
    </citation>
    <scope>NUCLEOTIDE SEQUENCE</scope>
    <source>
        <strain evidence="2">BWB3-3</strain>
    </source>
</reference>
<proteinExistence type="predicted"/>
<organism evidence="2 3">
    <name type="scientific">Vagococcus allomyrinae</name>
    <dbReference type="NCBI Taxonomy" id="2794353"/>
    <lineage>
        <taxon>Bacteria</taxon>
        <taxon>Bacillati</taxon>
        <taxon>Bacillota</taxon>
        <taxon>Bacilli</taxon>
        <taxon>Lactobacillales</taxon>
        <taxon>Enterococcaceae</taxon>
        <taxon>Vagococcus</taxon>
    </lineage>
</organism>
<gene>
    <name evidence="2" type="ORF">I6N95_04025</name>
</gene>
<comment type="caution">
    <text evidence="2">The sequence shown here is derived from an EMBL/GenBank/DDBJ whole genome shotgun (WGS) entry which is preliminary data.</text>
</comment>
<feature type="region of interest" description="Disordered" evidence="1">
    <location>
        <begin position="1"/>
        <end position="55"/>
    </location>
</feature>
<evidence type="ECO:0000256" key="1">
    <source>
        <dbReference type="SAM" id="MobiDB-lite"/>
    </source>
</evidence>
<evidence type="ECO:0000313" key="3">
    <source>
        <dbReference type="Proteomes" id="UP000674938"/>
    </source>
</evidence>
<accession>A0A940P2C3</accession>
<feature type="compositionally biased region" description="Basic and acidic residues" evidence="1">
    <location>
        <begin position="1"/>
        <end position="13"/>
    </location>
</feature>
<sequence length="109" mass="12472">MEKHSATHHRDTATESQNNSEQATPEEPRYHRQNAMNHMGSEPSVGTSNYDTTEGNATVQMTPINTNTQQTTCQYQASCEYRTEESGTQHQHNWTKQAFDYYSRCLPTV</sequence>
<dbReference type="AlphaFoldDB" id="A0A940P2C3"/>
<dbReference type="EMBL" id="JAEEGA010000002">
    <property type="protein sequence ID" value="MBP1040174.1"/>
    <property type="molecule type" value="Genomic_DNA"/>
</dbReference>
<name>A0A940P2C3_9ENTE</name>
<keyword evidence="3" id="KW-1185">Reference proteome</keyword>
<protein>
    <submittedName>
        <fullName evidence="2">Uncharacterized protein</fullName>
    </submittedName>
</protein>
<feature type="compositionally biased region" description="Polar residues" evidence="1">
    <location>
        <begin position="44"/>
        <end position="55"/>
    </location>
</feature>